<protein>
    <submittedName>
        <fullName evidence="2">Uncharacterized protein</fullName>
    </submittedName>
</protein>
<evidence type="ECO:0000256" key="1">
    <source>
        <dbReference type="SAM" id="Phobius"/>
    </source>
</evidence>
<feature type="transmembrane region" description="Helical" evidence="1">
    <location>
        <begin position="308"/>
        <end position="334"/>
    </location>
</feature>
<keyword evidence="1" id="KW-0812">Transmembrane</keyword>
<proteinExistence type="predicted"/>
<feature type="transmembrane region" description="Helical" evidence="1">
    <location>
        <begin position="81"/>
        <end position="102"/>
    </location>
</feature>
<keyword evidence="1" id="KW-1133">Transmembrane helix</keyword>
<dbReference type="Proteomes" id="UP000187209">
    <property type="component" value="Unassembled WGS sequence"/>
</dbReference>
<evidence type="ECO:0000313" key="3">
    <source>
        <dbReference type="Proteomes" id="UP000187209"/>
    </source>
</evidence>
<accession>A0A1R2CIY1</accession>
<dbReference type="AlphaFoldDB" id="A0A1R2CIY1"/>
<feature type="transmembrane region" description="Helical" evidence="1">
    <location>
        <begin position="114"/>
        <end position="136"/>
    </location>
</feature>
<feature type="transmembrane region" description="Helical" evidence="1">
    <location>
        <begin position="148"/>
        <end position="171"/>
    </location>
</feature>
<dbReference type="EMBL" id="MPUH01000138">
    <property type="protein sequence ID" value="OMJ88906.1"/>
    <property type="molecule type" value="Genomic_DNA"/>
</dbReference>
<name>A0A1R2CIY1_9CILI</name>
<sequence length="436" mass="49674">MRKNELVIIALSQSISLALKISSIFIKNWTEADSKHFSLFSCTNCNNLNKDYTWECMARTSCYSNTDTCELYENGYKGEVLYLYLEIASIILGSLFMEKIIFSILDKVYGTKTFLIVLLISQYVLHISAVISWFILTEATFQKSKLMVSTGPIIAIVTCIWETMNIFIWVYRLLTHEDVVEEEEYESQNKLFRVPPKVFSIMGLVFGIVGSVLIFIGISSDSWLKTPDFVGSLLRCEDCDEVPWLMWQCLSGTSCSIDSGSKECEVYKSLSQSSFLFLTFEVLSFYFFLISIQMIEALIISRSYGFPYLIYVILMQIYSFLAFAFNLSATVAYAIISSIKTLSCDSKPCAQIGFAYPISSCFFFFMYFVCITIARKRIKTVSYSSLTVIKSMNFSTKNFSLSVIEEHRNEDPEEIENLPCARVNTINDNLATGRSS</sequence>
<feature type="transmembrane region" description="Helical" evidence="1">
    <location>
        <begin position="354"/>
        <end position="374"/>
    </location>
</feature>
<feature type="transmembrane region" description="Helical" evidence="1">
    <location>
        <begin position="198"/>
        <end position="218"/>
    </location>
</feature>
<comment type="caution">
    <text evidence="2">The sequence shown here is derived from an EMBL/GenBank/DDBJ whole genome shotgun (WGS) entry which is preliminary data.</text>
</comment>
<reference evidence="2 3" key="1">
    <citation type="submission" date="2016-11" db="EMBL/GenBank/DDBJ databases">
        <title>The macronuclear genome of Stentor coeruleus: a giant cell with tiny introns.</title>
        <authorList>
            <person name="Slabodnick M."/>
            <person name="Ruby J.G."/>
            <person name="Reiff S.B."/>
            <person name="Swart E.C."/>
            <person name="Gosai S."/>
            <person name="Prabakaran S."/>
            <person name="Witkowska E."/>
            <person name="Larue G.E."/>
            <person name="Fisher S."/>
            <person name="Freeman R.M."/>
            <person name="Gunawardena J."/>
            <person name="Chu W."/>
            <person name="Stover N.A."/>
            <person name="Gregory B.D."/>
            <person name="Nowacki M."/>
            <person name="Derisi J."/>
            <person name="Roy S.W."/>
            <person name="Marshall W.F."/>
            <person name="Sood P."/>
        </authorList>
    </citation>
    <scope>NUCLEOTIDE SEQUENCE [LARGE SCALE GENOMIC DNA]</scope>
    <source>
        <strain evidence="2">WM001</strain>
    </source>
</reference>
<feature type="transmembrane region" description="Helical" evidence="1">
    <location>
        <begin position="275"/>
        <end position="296"/>
    </location>
</feature>
<evidence type="ECO:0000313" key="2">
    <source>
        <dbReference type="EMBL" id="OMJ88906.1"/>
    </source>
</evidence>
<keyword evidence="3" id="KW-1185">Reference proteome</keyword>
<organism evidence="2 3">
    <name type="scientific">Stentor coeruleus</name>
    <dbReference type="NCBI Taxonomy" id="5963"/>
    <lineage>
        <taxon>Eukaryota</taxon>
        <taxon>Sar</taxon>
        <taxon>Alveolata</taxon>
        <taxon>Ciliophora</taxon>
        <taxon>Postciliodesmatophora</taxon>
        <taxon>Heterotrichea</taxon>
        <taxon>Heterotrichida</taxon>
        <taxon>Stentoridae</taxon>
        <taxon>Stentor</taxon>
    </lineage>
</organism>
<gene>
    <name evidence="2" type="ORF">SteCoe_9005</name>
</gene>
<keyword evidence="1" id="KW-0472">Membrane</keyword>